<evidence type="ECO:0000313" key="1">
    <source>
        <dbReference type="EMBL" id="KAI3781875.1"/>
    </source>
</evidence>
<evidence type="ECO:0000313" key="2">
    <source>
        <dbReference type="Proteomes" id="UP001055811"/>
    </source>
</evidence>
<organism evidence="1 2">
    <name type="scientific">Cichorium intybus</name>
    <name type="common">Chicory</name>
    <dbReference type="NCBI Taxonomy" id="13427"/>
    <lineage>
        <taxon>Eukaryota</taxon>
        <taxon>Viridiplantae</taxon>
        <taxon>Streptophyta</taxon>
        <taxon>Embryophyta</taxon>
        <taxon>Tracheophyta</taxon>
        <taxon>Spermatophyta</taxon>
        <taxon>Magnoliopsida</taxon>
        <taxon>eudicotyledons</taxon>
        <taxon>Gunneridae</taxon>
        <taxon>Pentapetalae</taxon>
        <taxon>asterids</taxon>
        <taxon>campanulids</taxon>
        <taxon>Asterales</taxon>
        <taxon>Asteraceae</taxon>
        <taxon>Cichorioideae</taxon>
        <taxon>Cichorieae</taxon>
        <taxon>Cichoriinae</taxon>
        <taxon>Cichorium</taxon>
    </lineage>
</organism>
<dbReference type="EMBL" id="CM042010">
    <property type="protein sequence ID" value="KAI3781875.1"/>
    <property type="molecule type" value="Genomic_DNA"/>
</dbReference>
<dbReference type="Proteomes" id="UP001055811">
    <property type="component" value="Linkage Group LG02"/>
</dbReference>
<sequence>MSTLSVRVTSILFYRISHGRLISMTVALDDPLLKGISNGINDSDHRDNSVQAPRLEGDGDDNDGDFDYAPAASLEGDDDDDGGYDYAPAA</sequence>
<reference evidence="1 2" key="2">
    <citation type="journal article" date="2022" name="Mol. Ecol. Resour.">
        <title>The genomes of chicory, endive, great burdock and yacon provide insights into Asteraceae paleo-polyploidization history and plant inulin production.</title>
        <authorList>
            <person name="Fan W."/>
            <person name="Wang S."/>
            <person name="Wang H."/>
            <person name="Wang A."/>
            <person name="Jiang F."/>
            <person name="Liu H."/>
            <person name="Zhao H."/>
            <person name="Xu D."/>
            <person name="Zhang Y."/>
        </authorList>
    </citation>
    <scope>NUCLEOTIDE SEQUENCE [LARGE SCALE GENOMIC DNA]</scope>
    <source>
        <strain evidence="2">cv. Punajuju</strain>
        <tissue evidence="1">Leaves</tissue>
    </source>
</reference>
<name>A0ACB9GEL9_CICIN</name>
<accession>A0ACB9GEL9</accession>
<comment type="caution">
    <text evidence="1">The sequence shown here is derived from an EMBL/GenBank/DDBJ whole genome shotgun (WGS) entry which is preliminary data.</text>
</comment>
<proteinExistence type="predicted"/>
<reference evidence="2" key="1">
    <citation type="journal article" date="2022" name="Mol. Ecol. Resour.">
        <title>The genomes of chicory, endive, great burdock and yacon provide insights into Asteraceae palaeo-polyploidization history and plant inulin production.</title>
        <authorList>
            <person name="Fan W."/>
            <person name="Wang S."/>
            <person name="Wang H."/>
            <person name="Wang A."/>
            <person name="Jiang F."/>
            <person name="Liu H."/>
            <person name="Zhao H."/>
            <person name="Xu D."/>
            <person name="Zhang Y."/>
        </authorList>
    </citation>
    <scope>NUCLEOTIDE SEQUENCE [LARGE SCALE GENOMIC DNA]</scope>
    <source>
        <strain evidence="2">cv. Punajuju</strain>
    </source>
</reference>
<gene>
    <name evidence="1" type="ORF">L2E82_11903</name>
</gene>
<protein>
    <submittedName>
        <fullName evidence="1">Uncharacterized protein</fullName>
    </submittedName>
</protein>
<keyword evidence="2" id="KW-1185">Reference proteome</keyword>